<name>A0A7C4AJG4_9BACT</name>
<protein>
    <recommendedName>
        <fullName evidence="2">DNA ligase (ATP)</fullName>
        <ecNumber evidence="2">6.5.1.1</ecNumber>
    </recommendedName>
</protein>
<evidence type="ECO:0000256" key="1">
    <source>
        <dbReference type="ARBA" id="ARBA00007572"/>
    </source>
</evidence>
<accession>A0A7C4AJG4</accession>
<evidence type="ECO:0000256" key="2">
    <source>
        <dbReference type="ARBA" id="ARBA00012727"/>
    </source>
</evidence>
<dbReference type="GO" id="GO:0006310">
    <property type="term" value="P:DNA recombination"/>
    <property type="evidence" value="ECO:0007669"/>
    <property type="project" value="InterPro"/>
</dbReference>
<dbReference type="PANTHER" id="PTHR45674">
    <property type="entry name" value="DNA LIGASE 1/3 FAMILY MEMBER"/>
    <property type="match status" value="1"/>
</dbReference>
<dbReference type="GO" id="GO:0005524">
    <property type="term" value="F:ATP binding"/>
    <property type="evidence" value="ECO:0007669"/>
    <property type="project" value="InterPro"/>
</dbReference>
<dbReference type="CDD" id="cd07971">
    <property type="entry name" value="OBF_DNA_ligase_LigD"/>
    <property type="match status" value="1"/>
</dbReference>
<dbReference type="Gene3D" id="3.30.1490.70">
    <property type="match status" value="1"/>
</dbReference>
<dbReference type="InterPro" id="IPR014146">
    <property type="entry name" value="LigD_ligase_dom"/>
</dbReference>
<dbReference type="InterPro" id="IPR012310">
    <property type="entry name" value="DNA_ligase_ATP-dep_cent"/>
</dbReference>
<dbReference type="PROSITE" id="PS50160">
    <property type="entry name" value="DNA_LIGASE_A3"/>
    <property type="match status" value="1"/>
</dbReference>
<dbReference type="Gene3D" id="2.40.50.140">
    <property type="entry name" value="Nucleic acid-binding proteins"/>
    <property type="match status" value="1"/>
</dbReference>
<evidence type="ECO:0000313" key="6">
    <source>
        <dbReference type="EMBL" id="HGG99592.1"/>
    </source>
</evidence>
<dbReference type="GO" id="GO:0006281">
    <property type="term" value="P:DNA repair"/>
    <property type="evidence" value="ECO:0007669"/>
    <property type="project" value="InterPro"/>
</dbReference>
<dbReference type="InterPro" id="IPR012309">
    <property type="entry name" value="DNA_ligase_ATP-dep_C"/>
</dbReference>
<evidence type="ECO:0000259" key="5">
    <source>
        <dbReference type="PROSITE" id="PS50160"/>
    </source>
</evidence>
<dbReference type="GO" id="GO:0003910">
    <property type="term" value="F:DNA ligase (ATP) activity"/>
    <property type="evidence" value="ECO:0007669"/>
    <property type="project" value="UniProtKB-EC"/>
</dbReference>
<dbReference type="InterPro" id="IPR050191">
    <property type="entry name" value="ATP-dep_DNA_ligase"/>
</dbReference>
<gene>
    <name evidence="6" type="ORF">ENV75_03965</name>
</gene>
<comment type="similarity">
    <text evidence="1">Belongs to the ATP-dependent DNA ligase family.</text>
</comment>
<evidence type="ECO:0000256" key="4">
    <source>
        <dbReference type="ARBA" id="ARBA00034003"/>
    </source>
</evidence>
<dbReference type="SUPFAM" id="SSF56091">
    <property type="entry name" value="DNA ligase/mRNA capping enzyme, catalytic domain"/>
    <property type="match status" value="1"/>
</dbReference>
<dbReference type="Pfam" id="PF04679">
    <property type="entry name" value="DNA_ligase_A_C"/>
    <property type="match status" value="1"/>
</dbReference>
<dbReference type="EMBL" id="DTHO01000042">
    <property type="protein sequence ID" value="HGG99592.1"/>
    <property type="molecule type" value="Genomic_DNA"/>
</dbReference>
<dbReference type="CDD" id="cd07906">
    <property type="entry name" value="Adenylation_DNA_ligase_LigD_LigC"/>
    <property type="match status" value="1"/>
</dbReference>
<dbReference type="Gene3D" id="3.30.470.30">
    <property type="entry name" value="DNA ligase/mRNA capping enzyme"/>
    <property type="match status" value="1"/>
</dbReference>
<keyword evidence="3 6" id="KW-0436">Ligase</keyword>
<dbReference type="SUPFAM" id="SSF50249">
    <property type="entry name" value="Nucleic acid-binding proteins"/>
    <property type="match status" value="1"/>
</dbReference>
<dbReference type="NCBIfam" id="TIGR02779">
    <property type="entry name" value="NHEJ_ligase_lig"/>
    <property type="match status" value="1"/>
</dbReference>
<dbReference type="AlphaFoldDB" id="A0A7C4AJG4"/>
<dbReference type="PANTHER" id="PTHR45674:SF4">
    <property type="entry name" value="DNA LIGASE 1"/>
    <property type="match status" value="1"/>
</dbReference>
<reference evidence="6" key="1">
    <citation type="journal article" date="2020" name="mSystems">
        <title>Genome- and Community-Level Interaction Insights into Carbon Utilization and Element Cycling Functions of Hydrothermarchaeota in Hydrothermal Sediment.</title>
        <authorList>
            <person name="Zhou Z."/>
            <person name="Liu Y."/>
            <person name="Xu W."/>
            <person name="Pan J."/>
            <person name="Luo Z.H."/>
            <person name="Li M."/>
        </authorList>
    </citation>
    <scope>NUCLEOTIDE SEQUENCE [LARGE SCALE GENOMIC DNA]</scope>
    <source>
        <strain evidence="6">SpSt-788</strain>
    </source>
</reference>
<feature type="domain" description="ATP-dependent DNA ligase family profile" evidence="5">
    <location>
        <begin position="104"/>
        <end position="227"/>
    </location>
</feature>
<comment type="catalytic activity">
    <reaction evidence="4">
        <text>ATP + (deoxyribonucleotide)n-3'-hydroxyl + 5'-phospho-(deoxyribonucleotide)m = (deoxyribonucleotide)n+m + AMP + diphosphate.</text>
        <dbReference type="EC" id="6.5.1.1"/>
    </reaction>
</comment>
<evidence type="ECO:0000256" key="3">
    <source>
        <dbReference type="ARBA" id="ARBA00022598"/>
    </source>
</evidence>
<dbReference type="InterPro" id="IPR012340">
    <property type="entry name" value="NA-bd_OB-fold"/>
</dbReference>
<proteinExistence type="inferred from homology"/>
<dbReference type="Pfam" id="PF01068">
    <property type="entry name" value="DNA_ligase_A_M"/>
    <property type="match status" value="1"/>
</dbReference>
<dbReference type="EC" id="6.5.1.1" evidence="2"/>
<sequence>MLDQKIPPMLAYFSEPFDSLNHIFEIKWDGTRCILFLDDKKIRLQNRRLLDITYRYPELLNMNKCIKAKNAILDGEIIVLEDGKPNFEKLQIREQASEPFKIELLSKKISATYAVFDVLYLNDKKITGFPLIERKRILKNILKDGSNILESEFIHKAGREFYQKIVELGYEGIMAKNIKSPYLIGKRSRYWLKIKRKSSMRCYIVGYTKGKGKRHHFFGALIIATEEEKGWILRGKVGTGFDEKFMDEIMPILLKLKTEKPPVDTWRIKDAIWINPELACEVSYQEITEKGQLRAPVFRRII</sequence>
<organism evidence="6">
    <name type="scientific">Thermodesulfovibrio aggregans</name>
    <dbReference type="NCBI Taxonomy" id="86166"/>
    <lineage>
        <taxon>Bacteria</taxon>
        <taxon>Pseudomonadati</taxon>
        <taxon>Nitrospirota</taxon>
        <taxon>Thermodesulfovibrionia</taxon>
        <taxon>Thermodesulfovibrionales</taxon>
        <taxon>Thermodesulfovibrionaceae</taxon>
        <taxon>Thermodesulfovibrio</taxon>
    </lineage>
</organism>
<comment type="caution">
    <text evidence="6">The sequence shown here is derived from an EMBL/GenBank/DDBJ whole genome shotgun (WGS) entry which is preliminary data.</text>
</comment>